<evidence type="ECO:0000256" key="11">
    <source>
        <dbReference type="RuleBase" id="RU000639"/>
    </source>
</evidence>
<dbReference type="GO" id="GO:0000774">
    <property type="term" value="F:adenyl-nucleotide exchange factor activity"/>
    <property type="evidence" value="ECO:0007669"/>
    <property type="project" value="InterPro"/>
</dbReference>
<dbReference type="FunFam" id="2.30.22.10:FF:000001">
    <property type="entry name" value="Protein GrpE"/>
    <property type="match status" value="1"/>
</dbReference>
<organism evidence="15">
    <name type="scientific">uncultured bacterium A1Q1_fos_1060</name>
    <dbReference type="NCBI Taxonomy" id="1256540"/>
    <lineage>
        <taxon>Bacteria</taxon>
        <taxon>environmental samples</taxon>
    </lineage>
</organism>
<dbReference type="EMBL" id="JX649895">
    <property type="protein sequence ID" value="AGC72224.1"/>
    <property type="molecule type" value="Genomic_DNA"/>
</dbReference>
<name>L7VX74_9BACT</name>
<dbReference type="Gene3D" id="3.90.20.20">
    <property type="match status" value="1"/>
</dbReference>
<evidence type="ECO:0000256" key="13">
    <source>
        <dbReference type="SAM" id="Coils"/>
    </source>
</evidence>
<dbReference type="Pfam" id="PF01025">
    <property type="entry name" value="GrpE"/>
    <property type="match status" value="1"/>
</dbReference>
<dbReference type="GO" id="GO:0051087">
    <property type="term" value="F:protein-folding chaperone binding"/>
    <property type="evidence" value="ECO:0007669"/>
    <property type="project" value="InterPro"/>
</dbReference>
<dbReference type="CDD" id="cd00446">
    <property type="entry name" value="GrpE"/>
    <property type="match status" value="1"/>
</dbReference>
<keyword evidence="13" id="KW-0175">Coiled coil</keyword>
<evidence type="ECO:0000313" key="15">
    <source>
        <dbReference type="EMBL" id="AGC72224.1"/>
    </source>
</evidence>
<evidence type="ECO:0000256" key="9">
    <source>
        <dbReference type="ARBA" id="ARBA00076414"/>
    </source>
</evidence>
<sequence>MEEAAVDSAANEEATPEVDKVAELTGDLQRLQAEYLNYKRRVDREKDLAKQRGRDEVLDSLLIVLDDIDRAAQHEELAGGFKAVADALRSATGKHGLEQFGEAGEAFDPNFHEAISHAGESADVTVTSLAQVLRQGFKVGERVLRPATVIVVDPATEAAPSDSASGENAQAAAPETADSADSAE</sequence>
<evidence type="ECO:0000256" key="5">
    <source>
        <dbReference type="ARBA" id="ARBA00023016"/>
    </source>
</evidence>
<evidence type="ECO:0000256" key="1">
    <source>
        <dbReference type="ARBA" id="ARBA00004496"/>
    </source>
</evidence>
<reference evidence="15" key="1">
    <citation type="submission" date="2012-09" db="EMBL/GenBank/DDBJ databases">
        <title>Metagenomic Characterization of a Microbial Community in Wastewater Detects High Levels of Antibiotic Resistance.</title>
        <authorList>
            <person name="Abrams M."/>
            <person name="Caldwell A."/>
            <person name="Vandaei E."/>
            <person name="Lee W."/>
            <person name="Perrott J."/>
            <person name="Khan S.Y."/>
            <person name="Ta J."/>
            <person name="Romero D."/>
            <person name="Nguyen V."/>
            <person name="Pourmand N."/>
            <person name="Ouverney C.C."/>
        </authorList>
    </citation>
    <scope>NUCLEOTIDE SEQUENCE</scope>
</reference>
<protein>
    <recommendedName>
        <fullName evidence="8 10">Protein GrpE</fullName>
    </recommendedName>
    <alternativeName>
        <fullName evidence="9 10">HSP-70 cofactor</fullName>
    </alternativeName>
</protein>
<comment type="subunit">
    <text evidence="3 10">Homodimer.</text>
</comment>
<accession>L7VX74</accession>
<keyword evidence="4 10" id="KW-0963">Cytoplasm</keyword>
<dbReference type="InterPro" id="IPR000740">
    <property type="entry name" value="GrpE"/>
</dbReference>
<feature type="region of interest" description="Disordered" evidence="14">
    <location>
        <begin position="1"/>
        <end position="21"/>
    </location>
</feature>
<evidence type="ECO:0000256" key="7">
    <source>
        <dbReference type="ARBA" id="ARBA00053401"/>
    </source>
</evidence>
<dbReference type="GO" id="GO:0006457">
    <property type="term" value="P:protein folding"/>
    <property type="evidence" value="ECO:0007669"/>
    <property type="project" value="InterPro"/>
</dbReference>
<evidence type="ECO:0000256" key="8">
    <source>
        <dbReference type="ARBA" id="ARBA00072274"/>
    </source>
</evidence>
<dbReference type="HAMAP" id="MF_01151">
    <property type="entry name" value="GrpE"/>
    <property type="match status" value="1"/>
</dbReference>
<dbReference type="Gene3D" id="2.30.22.10">
    <property type="entry name" value="Head domain of nucleotide exchange factor GrpE"/>
    <property type="match status" value="1"/>
</dbReference>
<dbReference type="GO" id="GO:0051082">
    <property type="term" value="F:unfolded protein binding"/>
    <property type="evidence" value="ECO:0007669"/>
    <property type="project" value="TreeGrafter"/>
</dbReference>
<comment type="function">
    <text evidence="7 10 11">Participates actively in the response to hyperosmotic and heat shock by preventing the aggregation of stress-denatured proteins, in association with DnaK and GrpE. It is the nucleotide exchange factor for DnaK and may function as a thermosensor. Unfolded proteins bind initially to DnaJ; upon interaction with the DnaJ-bound protein, DnaK hydrolyzes its bound ATP, resulting in the formation of a stable complex. GrpE releases ADP from DnaK; ATP binding to DnaK triggers the release of the substrate protein, thus completing the reaction cycle. Several rounds of ATP-dependent interactions between DnaJ, DnaK and GrpE are required for fully efficient folding.</text>
</comment>
<evidence type="ECO:0000256" key="3">
    <source>
        <dbReference type="ARBA" id="ARBA00011738"/>
    </source>
</evidence>
<proteinExistence type="inferred from homology"/>
<keyword evidence="5 10" id="KW-0346">Stress response</keyword>
<dbReference type="AlphaFoldDB" id="L7VX74"/>
<comment type="similarity">
    <text evidence="2 10 12">Belongs to the GrpE family.</text>
</comment>
<dbReference type="GO" id="GO:0042803">
    <property type="term" value="F:protein homodimerization activity"/>
    <property type="evidence" value="ECO:0007669"/>
    <property type="project" value="InterPro"/>
</dbReference>
<feature type="coiled-coil region" evidence="13">
    <location>
        <begin position="21"/>
        <end position="48"/>
    </location>
</feature>
<evidence type="ECO:0000256" key="4">
    <source>
        <dbReference type="ARBA" id="ARBA00022490"/>
    </source>
</evidence>
<evidence type="ECO:0000256" key="10">
    <source>
        <dbReference type="HAMAP-Rule" id="MF_01151"/>
    </source>
</evidence>
<dbReference type="InterPro" id="IPR009012">
    <property type="entry name" value="GrpE_head"/>
</dbReference>
<evidence type="ECO:0000256" key="14">
    <source>
        <dbReference type="SAM" id="MobiDB-lite"/>
    </source>
</evidence>
<comment type="subcellular location">
    <subcellularLocation>
        <location evidence="1 10">Cytoplasm</location>
    </subcellularLocation>
</comment>
<gene>
    <name evidence="10" type="primary">grpE</name>
</gene>
<dbReference type="PANTHER" id="PTHR21237:SF23">
    <property type="entry name" value="GRPE PROTEIN HOMOLOG, MITOCHONDRIAL"/>
    <property type="match status" value="1"/>
</dbReference>
<dbReference type="PRINTS" id="PR00773">
    <property type="entry name" value="GRPEPROTEIN"/>
</dbReference>
<feature type="region of interest" description="Disordered" evidence="14">
    <location>
        <begin position="156"/>
        <end position="184"/>
    </location>
</feature>
<evidence type="ECO:0000256" key="6">
    <source>
        <dbReference type="ARBA" id="ARBA00023186"/>
    </source>
</evidence>
<dbReference type="SUPFAM" id="SSF58014">
    <property type="entry name" value="Coiled-coil domain of nucleotide exchange factor GrpE"/>
    <property type="match status" value="1"/>
</dbReference>
<dbReference type="SUPFAM" id="SSF51064">
    <property type="entry name" value="Head domain of nucleotide exchange factor GrpE"/>
    <property type="match status" value="1"/>
</dbReference>
<dbReference type="InterPro" id="IPR013805">
    <property type="entry name" value="GrpE_CC"/>
</dbReference>
<dbReference type="PROSITE" id="PS01071">
    <property type="entry name" value="GRPE"/>
    <property type="match status" value="1"/>
</dbReference>
<keyword evidence="6 10" id="KW-0143">Chaperone</keyword>
<dbReference type="PANTHER" id="PTHR21237">
    <property type="entry name" value="GRPE PROTEIN"/>
    <property type="match status" value="1"/>
</dbReference>
<evidence type="ECO:0000256" key="12">
    <source>
        <dbReference type="RuleBase" id="RU004478"/>
    </source>
</evidence>
<dbReference type="GO" id="GO:0005737">
    <property type="term" value="C:cytoplasm"/>
    <property type="evidence" value="ECO:0007669"/>
    <property type="project" value="UniProtKB-SubCell"/>
</dbReference>
<evidence type="ECO:0000256" key="2">
    <source>
        <dbReference type="ARBA" id="ARBA00009054"/>
    </source>
</evidence>